<dbReference type="GO" id="GO:0006412">
    <property type="term" value="P:translation"/>
    <property type="evidence" value="ECO:0007669"/>
    <property type="project" value="UniProtKB-UniRule"/>
</dbReference>
<dbReference type="HAMAP" id="MF_00501">
    <property type="entry name" value="Ribosomal_bL31_1"/>
    <property type="match status" value="1"/>
</dbReference>
<dbReference type="InterPro" id="IPR042105">
    <property type="entry name" value="Ribosomal_bL31_sf"/>
</dbReference>
<evidence type="ECO:0000256" key="5">
    <source>
        <dbReference type="ARBA" id="ARBA00023274"/>
    </source>
</evidence>
<evidence type="ECO:0000256" key="1">
    <source>
        <dbReference type="ARBA" id="ARBA00009296"/>
    </source>
</evidence>
<evidence type="ECO:0000256" key="6">
    <source>
        <dbReference type="ARBA" id="ARBA00035687"/>
    </source>
</evidence>
<dbReference type="Gene3D" id="4.10.830.30">
    <property type="entry name" value="Ribosomal protein L31"/>
    <property type="match status" value="1"/>
</dbReference>
<dbReference type="PANTHER" id="PTHR33280:SF1">
    <property type="entry name" value="LARGE RIBOSOMAL SUBUNIT PROTEIN BL31C"/>
    <property type="match status" value="1"/>
</dbReference>
<comment type="caution">
    <text evidence="7">Lacks conserved residue(s) required for the propagation of feature annotation.</text>
</comment>
<proteinExistence type="inferred from homology"/>
<dbReference type="GO" id="GO:0019843">
    <property type="term" value="F:rRNA binding"/>
    <property type="evidence" value="ECO:0007669"/>
    <property type="project" value="UniProtKB-KW"/>
</dbReference>
<dbReference type="InterPro" id="IPR002150">
    <property type="entry name" value="Ribosomal_bL31"/>
</dbReference>
<dbReference type="Proteomes" id="UP000239785">
    <property type="component" value="Unassembled WGS sequence"/>
</dbReference>
<evidence type="ECO:0000256" key="7">
    <source>
        <dbReference type="HAMAP-Rule" id="MF_00501"/>
    </source>
</evidence>
<keyword evidence="2 7" id="KW-0699">rRNA-binding</keyword>
<dbReference type="GO" id="GO:0005840">
    <property type="term" value="C:ribosome"/>
    <property type="evidence" value="ECO:0007669"/>
    <property type="project" value="UniProtKB-KW"/>
</dbReference>
<feature type="region of interest" description="Disordered" evidence="8">
    <location>
        <begin position="74"/>
        <end position="94"/>
    </location>
</feature>
<reference evidence="9 10" key="1">
    <citation type="submission" date="2017-11" db="EMBL/GenBank/DDBJ databases">
        <title>Genome sequence of Mesoplasma corruscae ELCA-2 (ATCC 49579).</title>
        <authorList>
            <person name="Lo W.-S."/>
            <person name="Kuo C.-H."/>
        </authorList>
    </citation>
    <scope>NUCLEOTIDE SEQUENCE [LARGE SCALE GENOMIC DNA]</scope>
    <source>
        <strain evidence="9 10">ELCA-2</strain>
    </source>
</reference>
<evidence type="ECO:0000256" key="4">
    <source>
        <dbReference type="ARBA" id="ARBA00022980"/>
    </source>
</evidence>
<dbReference type="InterPro" id="IPR027491">
    <property type="entry name" value="Ribosomal_bL31_A"/>
</dbReference>
<comment type="function">
    <text evidence="7">Binds the 23S rRNA.</text>
</comment>
<keyword evidence="4 7" id="KW-0689">Ribosomal protein</keyword>
<dbReference type="RefSeq" id="WP_104207872.1">
    <property type="nucleotide sequence ID" value="NZ_PHNF01000001.1"/>
</dbReference>
<dbReference type="EMBL" id="PHNF01000001">
    <property type="protein sequence ID" value="PPE06703.1"/>
    <property type="molecule type" value="Genomic_DNA"/>
</dbReference>
<dbReference type="Pfam" id="PF01197">
    <property type="entry name" value="Ribosomal_L31"/>
    <property type="match status" value="1"/>
</dbReference>
<sequence length="94" mass="10826">MPKKDIQPKYFEEAKFTCTTCSNEFICGTTRKEEVRVDVCSNCHPFYSGATNFANTTGRVEQFKSKFARKDEINTSVQEASKKQKQENKSKDKK</sequence>
<name>A0A2S5RHB5_9MOLU</name>
<dbReference type="NCBIfam" id="NF000612">
    <property type="entry name" value="PRK00019.1"/>
    <property type="match status" value="1"/>
</dbReference>
<evidence type="ECO:0000256" key="3">
    <source>
        <dbReference type="ARBA" id="ARBA00022884"/>
    </source>
</evidence>
<keyword evidence="3 7" id="KW-0694">RNA-binding</keyword>
<feature type="compositionally biased region" description="Basic and acidic residues" evidence="8">
    <location>
        <begin position="80"/>
        <end position="94"/>
    </location>
</feature>
<comment type="similarity">
    <text evidence="1 7">Belongs to the bacterial ribosomal protein bL31 family. Type A subfamily.</text>
</comment>
<protein>
    <recommendedName>
        <fullName evidence="6 7">Large ribosomal subunit protein bL31</fullName>
    </recommendedName>
</protein>
<keyword evidence="5 7" id="KW-0687">Ribonucleoprotein</keyword>
<evidence type="ECO:0000256" key="2">
    <source>
        <dbReference type="ARBA" id="ARBA00022730"/>
    </source>
</evidence>
<organism evidence="9 10">
    <name type="scientific">Mesoplasma corruscae</name>
    <dbReference type="NCBI Taxonomy" id="216874"/>
    <lineage>
        <taxon>Bacteria</taxon>
        <taxon>Bacillati</taxon>
        <taxon>Mycoplasmatota</taxon>
        <taxon>Mollicutes</taxon>
        <taxon>Entomoplasmatales</taxon>
        <taxon>Entomoplasmataceae</taxon>
        <taxon>Mesoplasma</taxon>
    </lineage>
</organism>
<comment type="subunit">
    <text evidence="7">Part of the 50S ribosomal subunit.</text>
</comment>
<dbReference type="NCBIfam" id="TIGR00105">
    <property type="entry name" value="L31"/>
    <property type="match status" value="1"/>
</dbReference>
<dbReference type="SUPFAM" id="SSF143800">
    <property type="entry name" value="L28p-like"/>
    <property type="match status" value="1"/>
</dbReference>
<dbReference type="GO" id="GO:1990904">
    <property type="term" value="C:ribonucleoprotein complex"/>
    <property type="evidence" value="ECO:0007669"/>
    <property type="project" value="UniProtKB-KW"/>
</dbReference>
<dbReference type="AlphaFoldDB" id="A0A2S5RHB5"/>
<comment type="caution">
    <text evidence="9">The sequence shown here is derived from an EMBL/GenBank/DDBJ whole genome shotgun (WGS) entry which is preliminary data.</text>
</comment>
<dbReference type="PROSITE" id="PS01143">
    <property type="entry name" value="RIBOSOMAL_L31"/>
    <property type="match status" value="1"/>
</dbReference>
<dbReference type="PRINTS" id="PR01249">
    <property type="entry name" value="RIBOSOMALL31"/>
</dbReference>
<evidence type="ECO:0000256" key="8">
    <source>
        <dbReference type="SAM" id="MobiDB-lite"/>
    </source>
</evidence>
<gene>
    <name evidence="7 9" type="primary">rpmE</name>
    <name evidence="9" type="ORF">MCORR_v1c03340</name>
</gene>
<evidence type="ECO:0000313" key="9">
    <source>
        <dbReference type="EMBL" id="PPE06703.1"/>
    </source>
</evidence>
<dbReference type="GO" id="GO:0003735">
    <property type="term" value="F:structural constituent of ribosome"/>
    <property type="evidence" value="ECO:0007669"/>
    <property type="project" value="InterPro"/>
</dbReference>
<dbReference type="OrthoDB" id="9803251at2"/>
<accession>A0A2S5RHB5</accession>
<keyword evidence="10" id="KW-1185">Reference proteome</keyword>
<dbReference type="PANTHER" id="PTHR33280">
    <property type="entry name" value="50S RIBOSOMAL PROTEIN L31, CHLOROPLASTIC"/>
    <property type="match status" value="1"/>
</dbReference>
<dbReference type="InterPro" id="IPR034704">
    <property type="entry name" value="Ribosomal_bL28/bL31-like_sf"/>
</dbReference>
<evidence type="ECO:0000313" key="10">
    <source>
        <dbReference type="Proteomes" id="UP000239785"/>
    </source>
</evidence>